<dbReference type="RefSeq" id="XP_040883225.1">
    <property type="nucleotide sequence ID" value="XM_041025742.1"/>
</dbReference>
<feature type="binding site" evidence="5">
    <location>
        <begin position="65"/>
        <end position="66"/>
    </location>
    <ligand>
        <name>FAD</name>
        <dbReference type="ChEBI" id="CHEBI:57692"/>
    </ligand>
</feature>
<evidence type="ECO:0000259" key="7">
    <source>
        <dbReference type="Pfam" id="PF01593"/>
    </source>
</evidence>
<dbReference type="InterPro" id="IPR002937">
    <property type="entry name" value="Amino_oxidase"/>
</dbReference>
<keyword evidence="3 6" id="KW-0560">Oxidoreductase</keyword>
<evidence type="ECO:0000256" key="5">
    <source>
        <dbReference type="PIRSR" id="PIRSR601613-1"/>
    </source>
</evidence>
<dbReference type="AlphaFoldDB" id="A0A074W8G3"/>
<protein>
    <recommendedName>
        <fullName evidence="6">Amine oxidase</fullName>
        <ecNumber evidence="6">1.4.3.-</ecNumber>
    </recommendedName>
</protein>
<dbReference type="PANTHER" id="PTHR43563:SF1">
    <property type="entry name" value="AMINE OXIDASE [FLAVIN-CONTAINING] B"/>
    <property type="match status" value="1"/>
</dbReference>
<dbReference type="Gene3D" id="3.90.660.10">
    <property type="match status" value="1"/>
</dbReference>
<proteinExistence type="inferred from homology"/>
<comment type="similarity">
    <text evidence="2 6">Belongs to the flavin monoamine oxidase family.</text>
</comment>
<accession>A0A074W8G3</accession>
<comment type="catalytic activity">
    <reaction evidence="4">
        <text>a secondary aliphatic amine + O2 + H2O = a primary amine + an aldehyde + H2O2</text>
        <dbReference type="Rhea" id="RHEA:26414"/>
        <dbReference type="ChEBI" id="CHEBI:15377"/>
        <dbReference type="ChEBI" id="CHEBI:15379"/>
        <dbReference type="ChEBI" id="CHEBI:16240"/>
        <dbReference type="ChEBI" id="CHEBI:17478"/>
        <dbReference type="ChEBI" id="CHEBI:58855"/>
        <dbReference type="ChEBI" id="CHEBI:65296"/>
        <dbReference type="EC" id="1.4.3.4"/>
    </reaction>
</comment>
<evidence type="ECO:0000256" key="3">
    <source>
        <dbReference type="ARBA" id="ARBA00023002"/>
    </source>
</evidence>
<dbReference type="PRINTS" id="PR00757">
    <property type="entry name" value="AMINEOXDASEF"/>
</dbReference>
<dbReference type="EMBL" id="KL584825">
    <property type="protein sequence ID" value="KEQ66202.1"/>
    <property type="molecule type" value="Genomic_DNA"/>
</dbReference>
<feature type="binding site" evidence="5">
    <location>
        <position position="269"/>
    </location>
    <ligand>
        <name>FAD</name>
        <dbReference type="ChEBI" id="CHEBI:57692"/>
    </ligand>
</feature>
<dbReference type="Proteomes" id="UP000030672">
    <property type="component" value="Unassembled WGS sequence"/>
</dbReference>
<dbReference type="InterPro" id="IPR001613">
    <property type="entry name" value="Flavin_amine_oxidase"/>
</dbReference>
<keyword evidence="9" id="KW-1185">Reference proteome</keyword>
<dbReference type="HOGENOM" id="CLU_004498_9_0_1"/>
<sequence>MTHSKEGHQYDSTGIHQGLRTDAVVSSTVNAKSSYDVIVIGSGFCGLVAARNLALDRNLRVLLLEARDRIGGRTWTAKAWGEEFEMGGTFVHWHQPHFYAEMHRHGLEKHLKMSAGTTATDTILYKPRGSNVTMLDVAEYNPRIARVAEVFFGIDGMTPREVMPYPHEPFRPQPWHRYDLMSCQDRLDQLDIPQEDKDQFICHTNSFGSSTASEIAWTDALRWYALGGYSLQTMYDAAACFKLGQGGMTNLARHILEEYNGDRLLSKVVDSIKETKNGKVTVSCADGSSYRARRVVCTIPLNCLSDVQFDPPLSLAKQSAAQAGHTNLGEKYHFVLNEIQGNWFANTTDIECDFLFGLKDHDGTQSANRNGSIAMMFGQTGKLTDPTKSEHVISEFKKLQPSGDVRGYVSHTWSEDPYAKGAWFCAFPGQATKSLKALQEPHGRVFMASADWAQGWRGFIDGAIEQGARASAVVKFALEQEDCISAPKL</sequence>
<evidence type="ECO:0000313" key="9">
    <source>
        <dbReference type="Proteomes" id="UP000030672"/>
    </source>
</evidence>
<name>A0A074W8G3_AURM1</name>
<evidence type="ECO:0000256" key="1">
    <source>
        <dbReference type="ARBA" id="ARBA00001974"/>
    </source>
</evidence>
<comment type="cofactor">
    <cofactor evidence="1 6">
        <name>FAD</name>
        <dbReference type="ChEBI" id="CHEBI:57692"/>
    </cofactor>
</comment>
<organism evidence="8 9">
    <name type="scientific">Aureobasidium melanogenum (strain CBS 110374)</name>
    <name type="common">Aureobasidium pullulans var. melanogenum</name>
    <dbReference type="NCBI Taxonomy" id="1043003"/>
    <lineage>
        <taxon>Eukaryota</taxon>
        <taxon>Fungi</taxon>
        <taxon>Dikarya</taxon>
        <taxon>Ascomycota</taxon>
        <taxon>Pezizomycotina</taxon>
        <taxon>Dothideomycetes</taxon>
        <taxon>Dothideomycetidae</taxon>
        <taxon>Dothideales</taxon>
        <taxon>Saccotheciaceae</taxon>
        <taxon>Aureobasidium</taxon>
    </lineage>
</organism>
<evidence type="ECO:0000256" key="6">
    <source>
        <dbReference type="RuleBase" id="RU362067"/>
    </source>
</evidence>
<keyword evidence="6" id="KW-0274">FAD</keyword>
<evidence type="ECO:0000256" key="4">
    <source>
        <dbReference type="ARBA" id="ARBA00048448"/>
    </source>
</evidence>
<evidence type="ECO:0000256" key="2">
    <source>
        <dbReference type="ARBA" id="ARBA00005995"/>
    </source>
</evidence>
<gene>
    <name evidence="8" type="ORF">M437DRAFT_71820</name>
</gene>
<dbReference type="SUPFAM" id="SSF51905">
    <property type="entry name" value="FAD/NAD(P)-binding domain"/>
    <property type="match status" value="1"/>
</dbReference>
<dbReference type="Gene3D" id="1.10.405.10">
    <property type="entry name" value="Guanine Nucleotide Dissociation Inhibitor, domain 1"/>
    <property type="match status" value="1"/>
</dbReference>
<dbReference type="GO" id="GO:0097621">
    <property type="term" value="F:monoamine oxidase activity"/>
    <property type="evidence" value="ECO:0007669"/>
    <property type="project" value="UniProtKB-EC"/>
</dbReference>
<dbReference type="STRING" id="1043003.A0A074W8G3"/>
<dbReference type="Gene3D" id="3.50.50.60">
    <property type="entry name" value="FAD/NAD(P)-binding domain"/>
    <property type="match status" value="1"/>
</dbReference>
<dbReference type="EC" id="1.4.3.-" evidence="6"/>
<feature type="domain" description="Amine oxidase" evidence="7">
    <location>
        <begin position="44"/>
        <end position="474"/>
    </location>
</feature>
<dbReference type="PANTHER" id="PTHR43563">
    <property type="entry name" value="AMINE OXIDASE"/>
    <property type="match status" value="1"/>
</dbReference>
<dbReference type="InterPro" id="IPR036188">
    <property type="entry name" value="FAD/NAD-bd_sf"/>
</dbReference>
<keyword evidence="6" id="KW-0285">Flavoprotein</keyword>
<dbReference type="InterPro" id="IPR050703">
    <property type="entry name" value="Flavin_MAO"/>
</dbReference>
<reference evidence="8 9" key="1">
    <citation type="journal article" date="2014" name="BMC Genomics">
        <title>Genome sequencing of four Aureobasidium pullulans varieties: biotechnological potential, stress tolerance, and description of new species.</title>
        <authorList>
            <person name="Gostin Ar C."/>
            <person name="Ohm R.A."/>
            <person name="Kogej T."/>
            <person name="Sonjak S."/>
            <person name="Turk M."/>
            <person name="Zajc J."/>
            <person name="Zalar P."/>
            <person name="Grube M."/>
            <person name="Sun H."/>
            <person name="Han J."/>
            <person name="Sharma A."/>
            <person name="Chiniquy J."/>
            <person name="Ngan C.Y."/>
            <person name="Lipzen A."/>
            <person name="Barry K."/>
            <person name="Grigoriev I.V."/>
            <person name="Gunde-Cimerman N."/>
        </authorList>
    </citation>
    <scope>NUCLEOTIDE SEQUENCE [LARGE SCALE GENOMIC DNA]</scope>
    <source>
        <strain evidence="8 9">CBS 110374</strain>
    </source>
</reference>
<dbReference type="GeneID" id="63919115"/>
<evidence type="ECO:0000313" key="8">
    <source>
        <dbReference type="EMBL" id="KEQ66202.1"/>
    </source>
</evidence>
<dbReference type="Pfam" id="PF01593">
    <property type="entry name" value="Amino_oxidase"/>
    <property type="match status" value="1"/>
</dbReference>